<name>A0AAD6NFX6_DREDA</name>
<feature type="compositionally biased region" description="Low complexity" evidence="1">
    <location>
        <begin position="435"/>
        <end position="450"/>
    </location>
</feature>
<feature type="region of interest" description="Disordered" evidence="1">
    <location>
        <begin position="1"/>
        <end position="28"/>
    </location>
</feature>
<evidence type="ECO:0008006" key="4">
    <source>
        <dbReference type="Google" id="ProtNLM"/>
    </source>
</evidence>
<keyword evidence="3" id="KW-1185">Reference proteome</keyword>
<feature type="region of interest" description="Disordered" evidence="1">
    <location>
        <begin position="430"/>
        <end position="455"/>
    </location>
</feature>
<evidence type="ECO:0000256" key="1">
    <source>
        <dbReference type="SAM" id="MobiDB-lite"/>
    </source>
</evidence>
<organism evidence="2 3">
    <name type="scientific">Drechslerella dactyloides</name>
    <name type="common">Nematode-trapping fungus</name>
    <name type="synonym">Arthrobotrys dactyloides</name>
    <dbReference type="NCBI Taxonomy" id="74499"/>
    <lineage>
        <taxon>Eukaryota</taxon>
        <taxon>Fungi</taxon>
        <taxon>Dikarya</taxon>
        <taxon>Ascomycota</taxon>
        <taxon>Pezizomycotina</taxon>
        <taxon>Orbiliomycetes</taxon>
        <taxon>Orbiliales</taxon>
        <taxon>Orbiliaceae</taxon>
        <taxon>Drechslerella</taxon>
    </lineage>
</organism>
<gene>
    <name evidence="2" type="ORF">Dda_8539</name>
</gene>
<feature type="compositionally biased region" description="Basic and acidic residues" evidence="1">
    <location>
        <begin position="44"/>
        <end position="54"/>
    </location>
</feature>
<evidence type="ECO:0000313" key="2">
    <source>
        <dbReference type="EMBL" id="KAJ6256674.1"/>
    </source>
</evidence>
<dbReference type="AlphaFoldDB" id="A0AAD6NFX6"/>
<comment type="caution">
    <text evidence="2">The sequence shown here is derived from an EMBL/GenBank/DDBJ whole genome shotgun (WGS) entry which is preliminary data.</text>
</comment>
<accession>A0AAD6NFX6</accession>
<feature type="region of interest" description="Disordered" evidence="1">
    <location>
        <begin position="332"/>
        <end position="351"/>
    </location>
</feature>
<feature type="compositionally biased region" description="Polar residues" evidence="1">
    <location>
        <begin position="292"/>
        <end position="305"/>
    </location>
</feature>
<feature type="region of interest" description="Disordered" evidence="1">
    <location>
        <begin position="267"/>
        <end position="322"/>
    </location>
</feature>
<feature type="compositionally biased region" description="Basic and acidic residues" evidence="1">
    <location>
        <begin position="8"/>
        <end position="18"/>
    </location>
</feature>
<feature type="compositionally biased region" description="Low complexity" evidence="1">
    <location>
        <begin position="270"/>
        <end position="288"/>
    </location>
</feature>
<dbReference type="Proteomes" id="UP001221413">
    <property type="component" value="Unassembled WGS sequence"/>
</dbReference>
<protein>
    <recommendedName>
        <fullName evidence="4">BLOC-1-related complex subunit 5</fullName>
    </recommendedName>
</protein>
<dbReference type="EMBL" id="JAQGDS010000012">
    <property type="protein sequence ID" value="KAJ6256674.1"/>
    <property type="molecule type" value="Genomic_DNA"/>
</dbReference>
<reference evidence="2" key="1">
    <citation type="submission" date="2023-01" db="EMBL/GenBank/DDBJ databases">
        <title>The chitinases involved in constricting ring structure development in the nematode-trapping fungus Drechslerella dactyloides.</title>
        <authorList>
            <person name="Wang R."/>
            <person name="Zhang L."/>
            <person name="Tang P."/>
            <person name="Li S."/>
            <person name="Liang L."/>
        </authorList>
    </citation>
    <scope>NUCLEOTIDE SEQUENCE</scope>
    <source>
        <strain evidence="2">YMF1.00031</strain>
    </source>
</reference>
<evidence type="ECO:0000313" key="3">
    <source>
        <dbReference type="Proteomes" id="UP001221413"/>
    </source>
</evidence>
<sequence length="484" mass="51926">MSSTGPPPRRDTPDDHGSQRRRHSLPPANKLATIISFWSNGSEDSLRVASERRPRSQASANPARRTRRSSKASSKRGAPVSQPVLVKAYSPRPESALATAIPEVDETERVELPPIDAFSFNGILKAIDPKVTRTLETITQLSSGYRSNLTHETEILVQCQKDIESQILTADRLSSQVLKATTTRSDRLKSESTFRNGVAVEELAQTAEGAYSTIENIIATLEAIDEMLPPQDRLGTVDSPHKRHFPYTHSLLAAKNAAEGINAGANRRLSPLQPSSGVGVSVPSPLSPRMTGATNQSSGQPTVPDSASAAGASGSGSGTGSWLLRRRQGSATLPYLSPNGPPMSPEERRLSSPPALLLRTVHPSAPSSAAREIAIPQVTSPSPYHLRRQSAHIVTNIPTRERDSLSVQSNAGQSTRSSFSFKNLLWGGGGPWRRSSNASVASSVAGSESGETAEEKLRRIIQEQTRKRLQLDKKGAGLSSSLPM</sequence>
<feature type="compositionally biased region" description="Basic residues" evidence="1">
    <location>
        <begin position="64"/>
        <end position="74"/>
    </location>
</feature>
<proteinExistence type="predicted"/>
<feature type="region of interest" description="Disordered" evidence="1">
    <location>
        <begin position="44"/>
        <end position="83"/>
    </location>
</feature>